<protein>
    <recommendedName>
        <fullName evidence="3">Tetratricopeptide repeat protein</fullName>
    </recommendedName>
</protein>
<keyword evidence="2" id="KW-1185">Reference proteome</keyword>
<sequence length="122" mass="12870">MAIQGVAGLTSRWAHYLAALQAGEAGDDLLREALRHLGDHDHDNGDLKAARERWERATAVGARAGLVSGTLSQQMVLAIVARSEGDEAGAVRLAKEIARWAAAVGAWRLSSQAEAFIEAGKG</sequence>
<dbReference type="EMBL" id="BONE01000123">
    <property type="protein sequence ID" value="GIF78181.1"/>
    <property type="molecule type" value="Genomic_DNA"/>
</dbReference>
<accession>A0ABQ4D3R5</accession>
<evidence type="ECO:0008006" key="3">
    <source>
        <dbReference type="Google" id="ProtNLM"/>
    </source>
</evidence>
<name>A0ABQ4D3R5_9ACTN</name>
<organism evidence="1 2">
    <name type="scientific">Asanoa siamensis</name>
    <dbReference type="NCBI Taxonomy" id="926357"/>
    <lineage>
        <taxon>Bacteria</taxon>
        <taxon>Bacillati</taxon>
        <taxon>Actinomycetota</taxon>
        <taxon>Actinomycetes</taxon>
        <taxon>Micromonosporales</taxon>
        <taxon>Micromonosporaceae</taxon>
        <taxon>Asanoa</taxon>
    </lineage>
</organism>
<proteinExistence type="predicted"/>
<reference evidence="1 2" key="1">
    <citation type="submission" date="2021-01" db="EMBL/GenBank/DDBJ databases">
        <title>Whole genome shotgun sequence of Asanoa siamensis NBRC 107932.</title>
        <authorList>
            <person name="Komaki H."/>
            <person name="Tamura T."/>
        </authorList>
    </citation>
    <scope>NUCLEOTIDE SEQUENCE [LARGE SCALE GENOMIC DNA]</scope>
    <source>
        <strain evidence="1 2">NBRC 107932</strain>
    </source>
</reference>
<comment type="caution">
    <text evidence="1">The sequence shown here is derived from an EMBL/GenBank/DDBJ whole genome shotgun (WGS) entry which is preliminary data.</text>
</comment>
<gene>
    <name evidence="1" type="ORF">Asi02nite_76990</name>
</gene>
<evidence type="ECO:0000313" key="2">
    <source>
        <dbReference type="Proteomes" id="UP000604117"/>
    </source>
</evidence>
<dbReference type="Proteomes" id="UP000604117">
    <property type="component" value="Unassembled WGS sequence"/>
</dbReference>
<evidence type="ECO:0000313" key="1">
    <source>
        <dbReference type="EMBL" id="GIF78181.1"/>
    </source>
</evidence>